<dbReference type="EMBL" id="FCOX02000064">
    <property type="protein sequence ID" value="SAL04515.1"/>
    <property type="molecule type" value="Genomic_DNA"/>
</dbReference>
<evidence type="ECO:0000256" key="2">
    <source>
        <dbReference type="ARBA" id="ARBA00022676"/>
    </source>
</evidence>
<dbReference type="AlphaFoldDB" id="A0A158ECB4"/>
<comment type="caution">
    <text evidence="5">The sequence shown here is derived from an EMBL/GenBank/DDBJ whole genome shotgun (WGS) entry which is preliminary data.</text>
</comment>
<dbReference type="GO" id="GO:0016757">
    <property type="term" value="F:glycosyltransferase activity"/>
    <property type="evidence" value="ECO:0007669"/>
    <property type="project" value="UniProtKB-KW"/>
</dbReference>
<evidence type="ECO:0000259" key="4">
    <source>
        <dbReference type="Pfam" id="PF00535"/>
    </source>
</evidence>
<keyword evidence="6" id="KW-1185">Reference proteome</keyword>
<evidence type="ECO:0000313" key="6">
    <source>
        <dbReference type="Proteomes" id="UP000071859"/>
    </source>
</evidence>
<dbReference type="PANTHER" id="PTHR43179">
    <property type="entry name" value="RHAMNOSYLTRANSFERASE WBBL"/>
    <property type="match status" value="1"/>
</dbReference>
<accession>A0A158ECB4</accession>
<evidence type="ECO:0000256" key="1">
    <source>
        <dbReference type="ARBA" id="ARBA00006739"/>
    </source>
</evidence>
<keyword evidence="3 5" id="KW-0808">Transferase</keyword>
<dbReference type="Proteomes" id="UP000071859">
    <property type="component" value="Unassembled WGS sequence"/>
</dbReference>
<sequence>MNRLADWIFVVVVDNTPRDVEIGAASCAQALDPRIQYFASGVNRGIAAAQNEGIDALIARGFDYGLLLDQDSEVSPDLVAGLVSAIQELRDQGRRVALVGPAYDDPRLGGIAPFVRFGALGLTRVPVAGSEPLEVDFLIASGSCIALSEWPVVGRMDESLFIDFVDVEWCVRAKRAGCSVLGLPWLKMQHSLGDQPVRVLGRTFAMHSAFRHYFLFRNALALIFYRRYMPLGWKLSELGKIPVRALIYPLFSGQPVEQIKMIARGVLHGLINKLGPFRRNGE</sequence>
<dbReference type="InterPro" id="IPR001173">
    <property type="entry name" value="Glyco_trans_2-like"/>
</dbReference>
<dbReference type="Gene3D" id="3.90.550.10">
    <property type="entry name" value="Spore Coat Polysaccharide Biosynthesis Protein SpsA, Chain A"/>
    <property type="match status" value="1"/>
</dbReference>
<dbReference type="InterPro" id="IPR029044">
    <property type="entry name" value="Nucleotide-diphossugar_trans"/>
</dbReference>
<reference evidence="5" key="1">
    <citation type="submission" date="2016-01" db="EMBL/GenBank/DDBJ databases">
        <authorList>
            <person name="Peeters C."/>
        </authorList>
    </citation>
    <scope>NUCLEOTIDE SEQUENCE</scope>
    <source>
        <strain evidence="5">LMG 29321</strain>
    </source>
</reference>
<protein>
    <submittedName>
        <fullName evidence="5">dTDP-rhamnosyl transferase</fullName>
    </submittedName>
</protein>
<dbReference type="CDD" id="cd02526">
    <property type="entry name" value="GT2_RfbF_like"/>
    <property type="match status" value="1"/>
</dbReference>
<gene>
    <name evidence="5" type="ORF">AWB78_07005</name>
</gene>
<comment type="similarity">
    <text evidence="1">Belongs to the glycosyltransferase 2 family.</text>
</comment>
<evidence type="ECO:0000313" key="5">
    <source>
        <dbReference type="EMBL" id="SAL04515.1"/>
    </source>
</evidence>
<keyword evidence="2" id="KW-0328">Glycosyltransferase</keyword>
<name>A0A158ECB4_9BURK</name>
<dbReference type="SUPFAM" id="SSF53448">
    <property type="entry name" value="Nucleotide-diphospho-sugar transferases"/>
    <property type="match status" value="1"/>
</dbReference>
<proteinExistence type="inferred from homology"/>
<evidence type="ECO:0000256" key="3">
    <source>
        <dbReference type="ARBA" id="ARBA00022679"/>
    </source>
</evidence>
<organism evidence="5 6">
    <name type="scientific">Caballeronia calidae</name>
    <dbReference type="NCBI Taxonomy" id="1777139"/>
    <lineage>
        <taxon>Bacteria</taxon>
        <taxon>Pseudomonadati</taxon>
        <taxon>Pseudomonadota</taxon>
        <taxon>Betaproteobacteria</taxon>
        <taxon>Burkholderiales</taxon>
        <taxon>Burkholderiaceae</taxon>
        <taxon>Caballeronia</taxon>
    </lineage>
</organism>
<dbReference type="Pfam" id="PF00535">
    <property type="entry name" value="Glycos_transf_2"/>
    <property type="match status" value="1"/>
</dbReference>
<dbReference type="PANTHER" id="PTHR43179:SF12">
    <property type="entry name" value="GALACTOFURANOSYLTRANSFERASE GLFT2"/>
    <property type="match status" value="1"/>
</dbReference>
<feature type="domain" description="Glycosyltransferase 2-like" evidence="4">
    <location>
        <begin position="10"/>
        <end position="91"/>
    </location>
</feature>